<feature type="transmembrane region" description="Helical" evidence="1">
    <location>
        <begin position="70"/>
        <end position="88"/>
    </location>
</feature>
<dbReference type="InterPro" id="IPR014729">
    <property type="entry name" value="Rossmann-like_a/b/a_fold"/>
</dbReference>
<keyword evidence="4" id="KW-1185">Reference proteome</keyword>
<feature type="domain" description="DUF218" evidence="2">
    <location>
        <begin position="103"/>
        <end position="249"/>
    </location>
</feature>
<keyword evidence="1" id="KW-0472">Membrane</keyword>
<feature type="transmembrane region" description="Helical" evidence="1">
    <location>
        <begin position="7"/>
        <end position="25"/>
    </location>
</feature>
<evidence type="ECO:0000259" key="2">
    <source>
        <dbReference type="Pfam" id="PF02698"/>
    </source>
</evidence>
<gene>
    <name evidence="3" type="ORF">CAP51_16350</name>
</gene>
<keyword evidence="1" id="KW-1133">Transmembrane helix</keyword>
<organism evidence="3 4">
    <name type="scientific">Acinetobacter populi</name>
    <dbReference type="NCBI Taxonomy" id="1582270"/>
    <lineage>
        <taxon>Bacteria</taxon>
        <taxon>Pseudomonadati</taxon>
        <taxon>Pseudomonadota</taxon>
        <taxon>Gammaproteobacteria</taxon>
        <taxon>Moraxellales</taxon>
        <taxon>Moraxellaceae</taxon>
        <taxon>Acinetobacter</taxon>
    </lineage>
</organism>
<dbReference type="Pfam" id="PF02698">
    <property type="entry name" value="DUF218"/>
    <property type="match status" value="1"/>
</dbReference>
<dbReference type="OrthoDB" id="9782395at2"/>
<evidence type="ECO:0000313" key="3">
    <source>
        <dbReference type="EMBL" id="OUY05784.1"/>
    </source>
</evidence>
<protein>
    <recommendedName>
        <fullName evidence="2">DUF218 domain-containing protein</fullName>
    </recommendedName>
</protein>
<evidence type="ECO:0000256" key="1">
    <source>
        <dbReference type="SAM" id="Phobius"/>
    </source>
</evidence>
<name>A0A1Z9YU85_9GAMM</name>
<dbReference type="PANTHER" id="PTHR30336:SF4">
    <property type="entry name" value="ENVELOPE BIOGENESIS FACTOR ELYC"/>
    <property type="match status" value="1"/>
</dbReference>
<dbReference type="GO" id="GO:0000270">
    <property type="term" value="P:peptidoglycan metabolic process"/>
    <property type="evidence" value="ECO:0007669"/>
    <property type="project" value="TreeGrafter"/>
</dbReference>
<dbReference type="PANTHER" id="PTHR30336">
    <property type="entry name" value="INNER MEMBRANE PROTEIN, PROBABLE PERMEASE"/>
    <property type="match status" value="1"/>
</dbReference>
<dbReference type="Gene3D" id="3.40.50.620">
    <property type="entry name" value="HUPs"/>
    <property type="match status" value="1"/>
</dbReference>
<comment type="caution">
    <text evidence="3">The sequence shown here is derived from an EMBL/GenBank/DDBJ whole genome shotgun (WGS) entry which is preliminary data.</text>
</comment>
<dbReference type="EMBL" id="NEXX01000007">
    <property type="protein sequence ID" value="OUY05784.1"/>
    <property type="molecule type" value="Genomic_DNA"/>
</dbReference>
<accession>A0A1Z9YU85</accession>
<dbReference type="AlphaFoldDB" id="A0A1Z9YU85"/>
<feature type="transmembrane region" description="Helical" evidence="1">
    <location>
        <begin position="31"/>
        <end position="50"/>
    </location>
</feature>
<dbReference type="InterPro" id="IPR003848">
    <property type="entry name" value="DUF218"/>
</dbReference>
<dbReference type="RefSeq" id="WP_087621816.1">
    <property type="nucleotide sequence ID" value="NZ_NEXX01000007.1"/>
</dbReference>
<dbReference type="GO" id="GO:0043164">
    <property type="term" value="P:Gram-negative-bacterium-type cell wall biogenesis"/>
    <property type="evidence" value="ECO:0007669"/>
    <property type="project" value="TreeGrafter"/>
</dbReference>
<reference evidence="3 4" key="1">
    <citation type="submission" date="2017-05" db="EMBL/GenBank/DDBJ databases">
        <title>Acinetobacter populi ANC 5415 (= PBJ7), whole genome shotgun sequencing project.</title>
        <authorList>
            <person name="Nemec A."/>
            <person name="Radolfova-Krizova L."/>
        </authorList>
    </citation>
    <scope>NUCLEOTIDE SEQUENCE [LARGE SCALE GENOMIC DNA]</scope>
    <source>
        <strain evidence="3 4">PBJ7</strain>
    </source>
</reference>
<dbReference type="GO" id="GO:0005886">
    <property type="term" value="C:plasma membrane"/>
    <property type="evidence" value="ECO:0007669"/>
    <property type="project" value="TreeGrafter"/>
</dbReference>
<dbReference type="Proteomes" id="UP000196536">
    <property type="component" value="Unassembled WGS sequence"/>
</dbReference>
<dbReference type="InterPro" id="IPR051599">
    <property type="entry name" value="Cell_Envelope_Assoc"/>
</dbReference>
<dbReference type="CDD" id="cd06259">
    <property type="entry name" value="YdcF-like"/>
    <property type="match status" value="1"/>
</dbReference>
<sequence>MTKIIRIILLFIGSILFLDGLILILKAKINFGTVIPFLLGLILLIHAFYWTKIQSFLHNRIKLKRLWQTIWVAFLIWCASFFYFVWALQQKIDDHALVPPVKAMIVLGAGIEKNGQPSPALAKRLDRAAPIALAQPKALVIVSGGVGFNEKQSEAEVMANYLHAKYHLPLQQIALEDQSTSTELNLINSKHILAEHDIQLNQPIAIITNDFHIIRSAAIARKQGYQNILMLSSETPLSIRYNAILREYFAFVSGWILNEY</sequence>
<proteinExistence type="predicted"/>
<evidence type="ECO:0000313" key="4">
    <source>
        <dbReference type="Proteomes" id="UP000196536"/>
    </source>
</evidence>
<keyword evidence="1" id="KW-0812">Transmembrane</keyword>